<evidence type="ECO:0000256" key="1">
    <source>
        <dbReference type="SAM" id="MobiDB-lite"/>
    </source>
</evidence>
<accession>B9FQA3</accession>
<name>B9FQA3_ORYSJ</name>
<organism evidence="2">
    <name type="scientific">Oryza sativa subsp. japonica</name>
    <name type="common">Rice</name>
    <dbReference type="NCBI Taxonomy" id="39947"/>
    <lineage>
        <taxon>Eukaryota</taxon>
        <taxon>Viridiplantae</taxon>
        <taxon>Streptophyta</taxon>
        <taxon>Embryophyta</taxon>
        <taxon>Tracheophyta</taxon>
        <taxon>Spermatophyta</taxon>
        <taxon>Magnoliopsida</taxon>
        <taxon>Liliopsida</taxon>
        <taxon>Poales</taxon>
        <taxon>Poaceae</taxon>
        <taxon>BOP clade</taxon>
        <taxon>Oryzoideae</taxon>
        <taxon>Oryzeae</taxon>
        <taxon>Oryzinae</taxon>
        <taxon>Oryza</taxon>
        <taxon>Oryza sativa</taxon>
    </lineage>
</organism>
<sequence length="72" mass="7848">MEEAKERRSRTMPTPADAFDAFGGSKTHSTPPARLPVCVGVALQREAQRVRGFAVAWSWAWAREDFAAAVGS</sequence>
<dbReference type="AlphaFoldDB" id="B9FQA3"/>
<protein>
    <submittedName>
        <fullName evidence="2">Uncharacterized protein</fullName>
    </submittedName>
</protein>
<proteinExistence type="predicted"/>
<dbReference type="EMBL" id="CM000143">
    <property type="protein sequence ID" value="EEE66145.1"/>
    <property type="molecule type" value="Genomic_DNA"/>
</dbReference>
<reference evidence="2" key="2">
    <citation type="submission" date="2008-12" db="EMBL/GenBank/DDBJ databases">
        <title>Improved gene annotation of the rice (Oryza sativa) genomes.</title>
        <authorList>
            <person name="Wang J."/>
            <person name="Li R."/>
            <person name="Fan W."/>
            <person name="Huang Q."/>
            <person name="Zhang J."/>
            <person name="Zhou Y."/>
            <person name="Hu Y."/>
            <person name="Zi S."/>
            <person name="Li J."/>
            <person name="Ni P."/>
            <person name="Zheng H."/>
            <person name="Zhang Y."/>
            <person name="Zhao M."/>
            <person name="Hao Q."/>
            <person name="McDermott J."/>
            <person name="Samudrala R."/>
            <person name="Kristiansen K."/>
            <person name="Wong G.K.-S."/>
        </authorList>
    </citation>
    <scope>NUCLEOTIDE SEQUENCE</scope>
</reference>
<dbReference type="Proteomes" id="UP000007752">
    <property type="component" value="Chromosome 6"/>
</dbReference>
<reference evidence="2" key="1">
    <citation type="journal article" date="2005" name="PLoS Biol.">
        <title>The genomes of Oryza sativa: a history of duplications.</title>
        <authorList>
            <person name="Yu J."/>
            <person name="Wang J."/>
            <person name="Lin W."/>
            <person name="Li S."/>
            <person name="Li H."/>
            <person name="Zhou J."/>
            <person name="Ni P."/>
            <person name="Dong W."/>
            <person name="Hu S."/>
            <person name="Zeng C."/>
            <person name="Zhang J."/>
            <person name="Zhang Y."/>
            <person name="Li R."/>
            <person name="Xu Z."/>
            <person name="Li S."/>
            <person name="Li X."/>
            <person name="Zheng H."/>
            <person name="Cong L."/>
            <person name="Lin L."/>
            <person name="Yin J."/>
            <person name="Geng J."/>
            <person name="Li G."/>
            <person name="Shi J."/>
            <person name="Liu J."/>
            <person name="Lv H."/>
            <person name="Li J."/>
            <person name="Wang J."/>
            <person name="Deng Y."/>
            <person name="Ran L."/>
            <person name="Shi X."/>
            <person name="Wang X."/>
            <person name="Wu Q."/>
            <person name="Li C."/>
            <person name="Ren X."/>
            <person name="Wang J."/>
            <person name="Wang X."/>
            <person name="Li D."/>
            <person name="Liu D."/>
            <person name="Zhang X."/>
            <person name="Ji Z."/>
            <person name="Zhao W."/>
            <person name="Sun Y."/>
            <person name="Zhang Z."/>
            <person name="Bao J."/>
            <person name="Han Y."/>
            <person name="Dong L."/>
            <person name="Ji J."/>
            <person name="Chen P."/>
            <person name="Wu S."/>
            <person name="Liu J."/>
            <person name="Xiao Y."/>
            <person name="Bu D."/>
            <person name="Tan J."/>
            <person name="Yang L."/>
            <person name="Ye C."/>
            <person name="Zhang J."/>
            <person name="Xu J."/>
            <person name="Zhou Y."/>
            <person name="Yu Y."/>
            <person name="Zhang B."/>
            <person name="Zhuang S."/>
            <person name="Wei H."/>
            <person name="Liu B."/>
            <person name="Lei M."/>
            <person name="Yu H."/>
            <person name="Li Y."/>
            <person name="Xu H."/>
            <person name="Wei S."/>
            <person name="He X."/>
            <person name="Fang L."/>
            <person name="Zhang Z."/>
            <person name="Zhang Y."/>
            <person name="Huang X."/>
            <person name="Su Z."/>
            <person name="Tong W."/>
            <person name="Li J."/>
            <person name="Tong Z."/>
            <person name="Li S."/>
            <person name="Ye J."/>
            <person name="Wang L."/>
            <person name="Fang L."/>
            <person name="Lei T."/>
            <person name="Chen C."/>
            <person name="Chen H."/>
            <person name="Xu Z."/>
            <person name="Li H."/>
            <person name="Huang H."/>
            <person name="Zhang F."/>
            <person name="Xu H."/>
            <person name="Li N."/>
            <person name="Zhao C."/>
            <person name="Li S."/>
            <person name="Dong L."/>
            <person name="Huang Y."/>
            <person name="Li L."/>
            <person name="Xi Y."/>
            <person name="Qi Q."/>
            <person name="Li W."/>
            <person name="Zhang B."/>
            <person name="Hu W."/>
            <person name="Zhang Y."/>
            <person name="Tian X."/>
            <person name="Jiao Y."/>
            <person name="Liang X."/>
            <person name="Jin J."/>
            <person name="Gao L."/>
            <person name="Zheng W."/>
            <person name="Hao B."/>
            <person name="Liu S."/>
            <person name="Wang W."/>
            <person name="Yuan L."/>
            <person name="Cao M."/>
            <person name="McDermott J."/>
            <person name="Samudrala R."/>
            <person name="Wang J."/>
            <person name="Wong G.K."/>
            <person name="Yang H."/>
        </authorList>
    </citation>
    <scope>NUCLEOTIDE SEQUENCE [LARGE SCALE GENOMIC DNA]</scope>
</reference>
<feature type="region of interest" description="Disordered" evidence="1">
    <location>
        <begin position="1"/>
        <end position="30"/>
    </location>
</feature>
<gene>
    <name evidence="2" type="ORF">OsJ_22212</name>
</gene>
<evidence type="ECO:0000313" key="2">
    <source>
        <dbReference type="EMBL" id="EEE66145.1"/>
    </source>
</evidence>